<comment type="caution">
    <text evidence="1">The sequence shown here is derived from an EMBL/GenBank/DDBJ whole genome shotgun (WGS) entry which is preliminary data.</text>
</comment>
<gene>
    <name evidence="1" type="ORF">GWK47_035549</name>
</gene>
<dbReference type="Proteomes" id="UP000770661">
    <property type="component" value="Unassembled WGS sequence"/>
</dbReference>
<reference evidence="1" key="1">
    <citation type="submission" date="2020-07" db="EMBL/GenBank/DDBJ databases">
        <title>The High-quality genome of the commercially important snow crab, Chionoecetes opilio.</title>
        <authorList>
            <person name="Jeong J.-H."/>
            <person name="Ryu S."/>
        </authorList>
    </citation>
    <scope>NUCLEOTIDE SEQUENCE</scope>
    <source>
        <strain evidence="1">MADBK_172401_WGS</strain>
        <tissue evidence="1">Digestive gland</tissue>
    </source>
</reference>
<dbReference type="EMBL" id="JACEEZ010003825">
    <property type="protein sequence ID" value="KAG0726984.1"/>
    <property type="molecule type" value="Genomic_DNA"/>
</dbReference>
<sequence length="108" mass="12584">MTSLALSLNKNRLLLNMHQTVGDRKAWGLYRFNYPETPRAGKKDRLIGPNYHYPSFSNALKAFRSVTLWAVGTCLRSRDYPAAGWDSFTSTQQAFYQWYVYIVRQLVK</sequence>
<accession>A0A8J4YN56</accession>
<keyword evidence="2" id="KW-1185">Reference proteome</keyword>
<evidence type="ECO:0000313" key="2">
    <source>
        <dbReference type="Proteomes" id="UP000770661"/>
    </source>
</evidence>
<proteinExistence type="predicted"/>
<evidence type="ECO:0000313" key="1">
    <source>
        <dbReference type="EMBL" id="KAG0726984.1"/>
    </source>
</evidence>
<organism evidence="1 2">
    <name type="scientific">Chionoecetes opilio</name>
    <name type="common">Atlantic snow crab</name>
    <name type="synonym">Cancer opilio</name>
    <dbReference type="NCBI Taxonomy" id="41210"/>
    <lineage>
        <taxon>Eukaryota</taxon>
        <taxon>Metazoa</taxon>
        <taxon>Ecdysozoa</taxon>
        <taxon>Arthropoda</taxon>
        <taxon>Crustacea</taxon>
        <taxon>Multicrustacea</taxon>
        <taxon>Malacostraca</taxon>
        <taxon>Eumalacostraca</taxon>
        <taxon>Eucarida</taxon>
        <taxon>Decapoda</taxon>
        <taxon>Pleocyemata</taxon>
        <taxon>Brachyura</taxon>
        <taxon>Eubrachyura</taxon>
        <taxon>Majoidea</taxon>
        <taxon>Majidae</taxon>
        <taxon>Chionoecetes</taxon>
    </lineage>
</organism>
<name>A0A8J4YN56_CHIOP</name>
<dbReference type="AlphaFoldDB" id="A0A8J4YN56"/>
<protein>
    <submittedName>
        <fullName evidence="1">Uncharacterized protein</fullName>
    </submittedName>
</protein>